<evidence type="ECO:0000313" key="15">
    <source>
        <dbReference type="EMBL" id="MRS59898.1"/>
    </source>
</evidence>
<dbReference type="Gene3D" id="3.40.50.80">
    <property type="entry name" value="Nucleotide-binding domain of ferredoxin-NADP reductase (FNR) module"/>
    <property type="match status" value="1"/>
</dbReference>
<feature type="transmembrane region" description="Helical" evidence="13">
    <location>
        <begin position="82"/>
        <end position="101"/>
    </location>
</feature>
<evidence type="ECO:0000256" key="4">
    <source>
        <dbReference type="ARBA" id="ARBA00022692"/>
    </source>
</evidence>
<gene>
    <name evidence="15" type="ORF">GJJ30_01245</name>
</gene>
<reference evidence="15 16" key="1">
    <citation type="journal article" date="2018" name="Antonie Van Leeuwenhoek">
        <title>Larkinella terrae sp. nov., isolated from soil on Jeju Island, South Korea.</title>
        <authorList>
            <person name="Ten L.N."/>
            <person name="Jeon J."/>
            <person name="Park S.J."/>
            <person name="Park S."/>
            <person name="Lee S.Y."/>
            <person name="Kim M.K."/>
            <person name="Jung H.Y."/>
        </authorList>
    </citation>
    <scope>NUCLEOTIDE SEQUENCE [LARGE SCALE GENOMIC DNA]</scope>
    <source>
        <strain evidence="15 16">KCTC 52001</strain>
    </source>
</reference>
<feature type="transmembrane region" description="Helical" evidence="13">
    <location>
        <begin position="193"/>
        <end position="213"/>
    </location>
</feature>
<keyword evidence="7" id="KW-0274">FAD</keyword>
<dbReference type="InterPro" id="IPR017927">
    <property type="entry name" value="FAD-bd_FR_type"/>
</dbReference>
<comment type="subcellular location">
    <subcellularLocation>
        <location evidence="2">Membrane</location>
        <topology evidence="2">Multi-pass membrane protein</topology>
    </subcellularLocation>
</comment>
<dbReference type="GO" id="GO:0050660">
    <property type="term" value="F:flavin adenine dinucleotide binding"/>
    <property type="evidence" value="ECO:0007669"/>
    <property type="project" value="TreeGrafter"/>
</dbReference>
<dbReference type="RefSeq" id="WP_154172326.1">
    <property type="nucleotide sequence ID" value="NZ_WJXZ01000001.1"/>
</dbReference>
<dbReference type="Pfam" id="PF00175">
    <property type="entry name" value="NAD_binding_1"/>
    <property type="match status" value="1"/>
</dbReference>
<evidence type="ECO:0000259" key="14">
    <source>
        <dbReference type="PROSITE" id="PS51384"/>
    </source>
</evidence>
<evidence type="ECO:0000313" key="16">
    <source>
        <dbReference type="Proteomes" id="UP000441754"/>
    </source>
</evidence>
<dbReference type="Pfam" id="PF08022">
    <property type="entry name" value="FAD_binding_8"/>
    <property type="match status" value="1"/>
</dbReference>
<evidence type="ECO:0000256" key="8">
    <source>
        <dbReference type="ARBA" id="ARBA00022989"/>
    </source>
</evidence>
<comment type="cofactor">
    <cofactor evidence="1">
        <name>FAD</name>
        <dbReference type="ChEBI" id="CHEBI:57692"/>
    </cofactor>
</comment>
<evidence type="ECO:0000256" key="5">
    <source>
        <dbReference type="ARBA" id="ARBA00022714"/>
    </source>
</evidence>
<keyword evidence="6" id="KW-0479">Metal-binding</keyword>
<dbReference type="InterPro" id="IPR001433">
    <property type="entry name" value="OxRdtase_FAD/NAD-bd"/>
</dbReference>
<accession>A0A7K0EEK9</accession>
<dbReference type="Gene3D" id="2.40.30.10">
    <property type="entry name" value="Translation factors"/>
    <property type="match status" value="1"/>
</dbReference>
<organism evidence="15 16">
    <name type="scientific">Larkinella terrae</name>
    <dbReference type="NCBI Taxonomy" id="2025311"/>
    <lineage>
        <taxon>Bacteria</taxon>
        <taxon>Pseudomonadati</taxon>
        <taxon>Bacteroidota</taxon>
        <taxon>Cytophagia</taxon>
        <taxon>Cytophagales</taxon>
        <taxon>Spirosomataceae</taxon>
        <taxon>Larkinella</taxon>
    </lineage>
</organism>
<feature type="transmembrane region" description="Helical" evidence="13">
    <location>
        <begin position="129"/>
        <end position="153"/>
    </location>
</feature>
<evidence type="ECO:0000256" key="11">
    <source>
        <dbReference type="ARBA" id="ARBA00023014"/>
    </source>
</evidence>
<dbReference type="PANTHER" id="PTHR47354:SF8">
    <property type="entry name" value="1,2-PHENYLACETYL-COA EPOXIDASE, SUBUNIT E"/>
    <property type="match status" value="1"/>
</dbReference>
<sequence length="442" mass="49615">MSLSTKWITGALVWAGVIYILSPGPAHFISHPDGWELREQLVFLTGVSAMSLMVLSMVISIRTPWMNGLMKGLDKAYVVHKWTGIGTTLVLIFHWLCELVPEWLVELGLVPNPGELTDGSRFSDLEITLFQAGVTMAEFAFYGSVVLVVIALFKKIPYRLFRKTHKVFPVLFLLAAFHGATAQLKEHWLDTPAGYLLLVLITLGVVAALLCLFQRIGAPRKTRATIDQIYNHADGILDLRLSLQKPFKHEPGQYAFLRFPNDPEPHPFTIASSGDDPFSMRFAIKSLGDFTTDLANHAVIGAHIIIEGPYGEFTFKIGSTRQIWVSGGIGITPFMARLDYLSARGGTDGPIDFWYSMRGKKSVMFPDSLEELCRRSGVQFYHLNSLEQEYLTADLLHESVGSLEDTDIWFCGPSSFAECLLKGLSSYNFDESRFHFDRFEMR</sequence>
<feature type="domain" description="FAD-binding FR-type" evidence="14">
    <location>
        <begin position="219"/>
        <end position="316"/>
    </location>
</feature>
<evidence type="ECO:0000256" key="10">
    <source>
        <dbReference type="ARBA" id="ARBA00023004"/>
    </source>
</evidence>
<dbReference type="CDD" id="cd06198">
    <property type="entry name" value="FNR_like_3"/>
    <property type="match status" value="1"/>
</dbReference>
<dbReference type="Pfam" id="PF01794">
    <property type="entry name" value="Ferric_reduct"/>
    <property type="match status" value="1"/>
</dbReference>
<evidence type="ECO:0000256" key="1">
    <source>
        <dbReference type="ARBA" id="ARBA00001974"/>
    </source>
</evidence>
<keyword evidence="12 13" id="KW-0472">Membrane</keyword>
<name>A0A7K0EEK9_9BACT</name>
<dbReference type="GO" id="GO:0046872">
    <property type="term" value="F:metal ion binding"/>
    <property type="evidence" value="ECO:0007669"/>
    <property type="project" value="UniProtKB-KW"/>
</dbReference>
<dbReference type="InterPro" id="IPR013130">
    <property type="entry name" value="Fe3_Rdtase_TM_dom"/>
</dbReference>
<dbReference type="OrthoDB" id="9801223at2"/>
<feature type="transmembrane region" description="Helical" evidence="13">
    <location>
        <begin position="165"/>
        <end position="181"/>
    </location>
</feature>
<comment type="caution">
    <text evidence="15">The sequence shown here is derived from an EMBL/GenBank/DDBJ whole genome shotgun (WGS) entry which is preliminary data.</text>
</comment>
<evidence type="ECO:0000256" key="12">
    <source>
        <dbReference type="ARBA" id="ARBA00023136"/>
    </source>
</evidence>
<dbReference type="SUPFAM" id="SSF52343">
    <property type="entry name" value="Ferredoxin reductase-like, C-terminal NADP-linked domain"/>
    <property type="match status" value="1"/>
</dbReference>
<keyword evidence="10" id="KW-0408">Iron</keyword>
<dbReference type="Proteomes" id="UP000441754">
    <property type="component" value="Unassembled WGS sequence"/>
</dbReference>
<proteinExistence type="predicted"/>
<dbReference type="AlphaFoldDB" id="A0A7K0EEK9"/>
<feature type="transmembrane region" description="Helical" evidence="13">
    <location>
        <begin position="7"/>
        <end position="29"/>
    </location>
</feature>
<dbReference type="PANTHER" id="PTHR47354">
    <property type="entry name" value="NADH OXIDOREDUCTASE HCR"/>
    <property type="match status" value="1"/>
</dbReference>
<dbReference type="GO" id="GO:0016020">
    <property type="term" value="C:membrane"/>
    <property type="evidence" value="ECO:0007669"/>
    <property type="project" value="UniProtKB-SubCell"/>
</dbReference>
<evidence type="ECO:0000256" key="3">
    <source>
        <dbReference type="ARBA" id="ARBA00022630"/>
    </source>
</evidence>
<dbReference type="InterPro" id="IPR039261">
    <property type="entry name" value="FNR_nucleotide-bd"/>
</dbReference>
<dbReference type="InterPro" id="IPR017938">
    <property type="entry name" value="Riboflavin_synthase-like_b-brl"/>
</dbReference>
<keyword evidence="8 13" id="KW-1133">Transmembrane helix</keyword>
<keyword evidence="4 13" id="KW-0812">Transmembrane</keyword>
<dbReference type="EMBL" id="WJXZ01000001">
    <property type="protein sequence ID" value="MRS59898.1"/>
    <property type="molecule type" value="Genomic_DNA"/>
</dbReference>
<keyword evidence="9" id="KW-0560">Oxidoreductase</keyword>
<dbReference type="PRINTS" id="PR00410">
    <property type="entry name" value="PHEHYDRXLASE"/>
</dbReference>
<evidence type="ECO:0000256" key="9">
    <source>
        <dbReference type="ARBA" id="ARBA00023002"/>
    </source>
</evidence>
<evidence type="ECO:0000256" key="6">
    <source>
        <dbReference type="ARBA" id="ARBA00022723"/>
    </source>
</evidence>
<evidence type="ECO:0000256" key="7">
    <source>
        <dbReference type="ARBA" id="ARBA00022827"/>
    </source>
</evidence>
<keyword evidence="11" id="KW-0411">Iron-sulfur</keyword>
<dbReference type="GO" id="GO:0016491">
    <property type="term" value="F:oxidoreductase activity"/>
    <property type="evidence" value="ECO:0007669"/>
    <property type="project" value="UniProtKB-KW"/>
</dbReference>
<keyword evidence="16" id="KW-1185">Reference proteome</keyword>
<dbReference type="SUPFAM" id="SSF63380">
    <property type="entry name" value="Riboflavin synthase domain-like"/>
    <property type="match status" value="1"/>
</dbReference>
<dbReference type="PROSITE" id="PS51384">
    <property type="entry name" value="FAD_FR"/>
    <property type="match status" value="1"/>
</dbReference>
<protein>
    <submittedName>
        <fullName evidence="15">Iron reductase</fullName>
    </submittedName>
</protein>
<dbReference type="GO" id="GO:0051537">
    <property type="term" value="F:2 iron, 2 sulfur cluster binding"/>
    <property type="evidence" value="ECO:0007669"/>
    <property type="project" value="UniProtKB-KW"/>
</dbReference>
<keyword evidence="3" id="KW-0285">Flavoprotein</keyword>
<evidence type="ECO:0000256" key="2">
    <source>
        <dbReference type="ARBA" id="ARBA00004141"/>
    </source>
</evidence>
<feature type="transmembrane region" description="Helical" evidence="13">
    <location>
        <begin position="41"/>
        <end position="61"/>
    </location>
</feature>
<keyword evidence="5" id="KW-0001">2Fe-2S</keyword>
<evidence type="ECO:0000256" key="13">
    <source>
        <dbReference type="SAM" id="Phobius"/>
    </source>
</evidence>
<dbReference type="InterPro" id="IPR050415">
    <property type="entry name" value="MRET"/>
</dbReference>
<dbReference type="InterPro" id="IPR013112">
    <property type="entry name" value="FAD-bd_8"/>
</dbReference>